<dbReference type="PANTHER" id="PTHR43531:SF14">
    <property type="entry name" value="METHYL-ACCEPTING CHEMOTAXIS PROTEIN I-RELATED"/>
    <property type="match status" value="1"/>
</dbReference>
<organism evidence="11 12">
    <name type="scientific">Thiomicrospira aerophila AL3</name>
    <dbReference type="NCBI Taxonomy" id="717772"/>
    <lineage>
        <taxon>Bacteria</taxon>
        <taxon>Pseudomonadati</taxon>
        <taxon>Pseudomonadota</taxon>
        <taxon>Gammaproteobacteria</taxon>
        <taxon>Thiotrichales</taxon>
        <taxon>Piscirickettsiaceae</taxon>
        <taxon>Thiomicrospira</taxon>
    </lineage>
</organism>
<keyword evidence="8" id="KW-1133">Transmembrane helix</keyword>
<keyword evidence="6" id="KW-0175">Coiled coil</keyword>
<dbReference type="SUPFAM" id="SSF158472">
    <property type="entry name" value="HAMP domain-like"/>
    <property type="match status" value="1"/>
</dbReference>
<dbReference type="EMBL" id="CP007030">
    <property type="protein sequence ID" value="AHF02199.1"/>
    <property type="molecule type" value="Genomic_DNA"/>
</dbReference>
<name>W0DZ03_9GAMM</name>
<dbReference type="RefSeq" id="WP_006459969.1">
    <property type="nucleotide sequence ID" value="NZ_CP007030.1"/>
</dbReference>
<sequence>MSIKNSITLLVSTLLGFALLAVVLGLVSMKVNNDNLHELYDDRVVPLQGLKEIADSYAVNIVDTNHKLRNGNISWQEAEQNIAQAKRDIRQLWGDYMATTLTPEEAQLAQRAQSLMEPADRAVDELERLVKARDMQGITQFSIDRLYPVIDPISDAVTDLVNLQLRVAAELNERNEATYQLTFKLAIMASLIFFALAIFFSRTTLRAVTLPLNELVRVSRHVQEQGDFSARIKVSRQDEVGQAANAFNDLLANAAKAITEANHVVGAIAQSDFSQRVQGQYVGDLDKLKQGVNASAEQVAFMMDELGKVMQALYNGRFDAKMDERVPQAFSQQVDNALHSIDQVIVDINSVMAYMNEGKFQHRVKADARGQLSELKGNINGSMDSLENAVNAITDVVVAQSNGDLTKRIEGEYHGELRILTEAVNNTAVKLTGVVSQAINASNIVHTAADEVSKGALDLSERVQEQAAALEETSATMEEMNSAVQNNTQNAMEATQVVVGVADKASKGKVVMQQTIDAMGAIQESSHKISDIVNLIDGIAFQTNLLALNAAVEAARAGDHGRGFAVVAGEVRALAQKSAQAAKEISTLISESVSRVDQGTKLAFESGDMLNQMNDAVQEVTKMIEQIAQASKEQADGVQQVHQAISNIDQVTQQNAALVEQTSAASESMSEQAAILSNDMVFFNTGNHRQAAPAKLAAPKSASAPKALPIKPKPAADEWSEF</sequence>
<evidence type="ECO:0000256" key="3">
    <source>
        <dbReference type="ARBA" id="ARBA00023224"/>
    </source>
</evidence>
<dbReference type="CDD" id="cd11386">
    <property type="entry name" value="MCP_signal"/>
    <property type="match status" value="1"/>
</dbReference>
<feature type="region of interest" description="Disordered" evidence="7">
    <location>
        <begin position="693"/>
        <end position="722"/>
    </location>
</feature>
<evidence type="ECO:0000256" key="6">
    <source>
        <dbReference type="SAM" id="Coils"/>
    </source>
</evidence>
<dbReference type="GO" id="GO:0005886">
    <property type="term" value="C:plasma membrane"/>
    <property type="evidence" value="ECO:0007669"/>
    <property type="project" value="TreeGrafter"/>
</dbReference>
<dbReference type="KEGG" id="tao:THIAE_02750"/>
<feature type="coiled-coil region" evidence="6">
    <location>
        <begin position="460"/>
        <end position="490"/>
    </location>
</feature>
<dbReference type="Gene3D" id="1.10.287.950">
    <property type="entry name" value="Methyl-accepting chemotaxis protein"/>
    <property type="match status" value="1"/>
</dbReference>
<evidence type="ECO:0000313" key="12">
    <source>
        <dbReference type="Proteomes" id="UP000005380"/>
    </source>
</evidence>
<comment type="similarity">
    <text evidence="4">Belongs to the methyl-accepting chemotaxis (MCP) protein family.</text>
</comment>
<gene>
    <name evidence="11" type="ORF">THIAE_02750</name>
</gene>
<keyword evidence="8" id="KW-0472">Membrane</keyword>
<evidence type="ECO:0000256" key="8">
    <source>
        <dbReference type="SAM" id="Phobius"/>
    </source>
</evidence>
<dbReference type="PROSITE" id="PS50111">
    <property type="entry name" value="CHEMOTAXIS_TRANSDUC_2"/>
    <property type="match status" value="1"/>
</dbReference>
<keyword evidence="12" id="KW-1185">Reference proteome</keyword>
<evidence type="ECO:0000256" key="7">
    <source>
        <dbReference type="SAM" id="MobiDB-lite"/>
    </source>
</evidence>
<proteinExistence type="inferred from homology"/>
<dbReference type="HOGENOM" id="CLU_000445_107_20_6"/>
<dbReference type="GO" id="GO:0004888">
    <property type="term" value="F:transmembrane signaling receptor activity"/>
    <property type="evidence" value="ECO:0007669"/>
    <property type="project" value="TreeGrafter"/>
</dbReference>
<feature type="transmembrane region" description="Helical" evidence="8">
    <location>
        <begin position="181"/>
        <end position="200"/>
    </location>
</feature>
<dbReference type="SMART" id="SM00283">
    <property type="entry name" value="MA"/>
    <property type="match status" value="1"/>
</dbReference>
<keyword evidence="3 5" id="KW-0807">Transducer</keyword>
<dbReference type="FunCoup" id="W0DZ03">
    <property type="interactions" value="195"/>
</dbReference>
<dbReference type="InterPro" id="IPR004089">
    <property type="entry name" value="MCPsignal_dom"/>
</dbReference>
<dbReference type="InterPro" id="IPR051310">
    <property type="entry name" value="MCP_chemotaxis"/>
</dbReference>
<dbReference type="InterPro" id="IPR003660">
    <property type="entry name" value="HAMP_dom"/>
</dbReference>
<dbReference type="AlphaFoldDB" id="W0DZ03"/>
<dbReference type="SMART" id="SM00304">
    <property type="entry name" value="HAMP"/>
    <property type="match status" value="2"/>
</dbReference>
<dbReference type="OrthoDB" id="6433966at2"/>
<evidence type="ECO:0000256" key="5">
    <source>
        <dbReference type="PROSITE-ProRule" id="PRU00284"/>
    </source>
</evidence>
<feature type="domain" description="HAMP" evidence="10">
    <location>
        <begin position="377"/>
        <end position="436"/>
    </location>
</feature>
<dbReference type="Pfam" id="PF18947">
    <property type="entry name" value="HAMP_2"/>
    <property type="match status" value="1"/>
</dbReference>
<dbReference type="Pfam" id="PF00672">
    <property type="entry name" value="HAMP"/>
    <property type="match status" value="1"/>
</dbReference>
<protein>
    <recommendedName>
        <fullName evidence="13">Methyl-accepting chemotaxis protein</fullName>
    </recommendedName>
</protein>
<evidence type="ECO:0000256" key="1">
    <source>
        <dbReference type="ARBA" id="ARBA00004370"/>
    </source>
</evidence>
<feature type="domain" description="Methyl-accepting transducer" evidence="9">
    <location>
        <begin position="441"/>
        <end position="670"/>
    </location>
</feature>
<dbReference type="eggNOG" id="COG0840">
    <property type="taxonomic scope" value="Bacteria"/>
</dbReference>
<evidence type="ECO:0000256" key="4">
    <source>
        <dbReference type="ARBA" id="ARBA00029447"/>
    </source>
</evidence>
<dbReference type="PANTHER" id="PTHR43531">
    <property type="entry name" value="PROTEIN ICFG"/>
    <property type="match status" value="1"/>
</dbReference>
<feature type="compositionally biased region" description="Low complexity" evidence="7">
    <location>
        <begin position="693"/>
        <end position="710"/>
    </location>
</feature>
<evidence type="ECO:0000256" key="2">
    <source>
        <dbReference type="ARBA" id="ARBA00022481"/>
    </source>
</evidence>
<dbReference type="FunFam" id="1.10.287.950:FF:000001">
    <property type="entry name" value="Methyl-accepting chemotaxis sensory transducer"/>
    <property type="match status" value="1"/>
</dbReference>
<feature type="domain" description="HAMP" evidence="10">
    <location>
        <begin position="206"/>
        <end position="259"/>
    </location>
</feature>
<dbReference type="Proteomes" id="UP000005380">
    <property type="component" value="Chromosome"/>
</dbReference>
<dbReference type="GO" id="GO:0007165">
    <property type="term" value="P:signal transduction"/>
    <property type="evidence" value="ECO:0007669"/>
    <property type="project" value="UniProtKB-KW"/>
</dbReference>
<keyword evidence="2" id="KW-0488">Methylation</keyword>
<dbReference type="Pfam" id="PF00015">
    <property type="entry name" value="MCPsignal"/>
    <property type="match status" value="1"/>
</dbReference>
<dbReference type="GO" id="GO:0006935">
    <property type="term" value="P:chemotaxis"/>
    <property type="evidence" value="ECO:0007669"/>
    <property type="project" value="UniProtKB-KW"/>
</dbReference>
<reference evidence="11 12" key="1">
    <citation type="submission" date="2013-12" db="EMBL/GenBank/DDBJ databases">
        <authorList>
            <consortium name="DOE Joint Genome Institute"/>
            <person name="Kappler U."/>
            <person name="Huntemann M."/>
            <person name="Han J."/>
            <person name="Chen A."/>
            <person name="Kyrpides N."/>
            <person name="Mavromatis K."/>
            <person name="Markowitz V."/>
            <person name="Palaniappan K."/>
            <person name="Ivanova N."/>
            <person name="Schaumberg A."/>
            <person name="Pati A."/>
            <person name="Liolios K."/>
            <person name="Nordberg H.P."/>
            <person name="Cantor M.N."/>
            <person name="Hua S.X."/>
            <person name="Woyke T."/>
        </authorList>
    </citation>
    <scope>NUCLEOTIDE SEQUENCE [LARGE SCALE GENOMIC DNA]</scope>
    <source>
        <strain evidence="12">AL2</strain>
    </source>
</reference>
<dbReference type="CDD" id="cd06225">
    <property type="entry name" value="HAMP"/>
    <property type="match status" value="1"/>
</dbReference>
<dbReference type="PROSITE" id="PS50885">
    <property type="entry name" value="HAMP"/>
    <property type="match status" value="2"/>
</dbReference>
<dbReference type="InParanoid" id="W0DZ03"/>
<evidence type="ECO:0000313" key="11">
    <source>
        <dbReference type="EMBL" id="AHF02199.1"/>
    </source>
</evidence>
<dbReference type="STRING" id="717772.THIAE_02750"/>
<keyword evidence="8" id="KW-0812">Transmembrane</keyword>
<dbReference type="Pfam" id="PF12729">
    <property type="entry name" value="4HB_MCP_1"/>
    <property type="match status" value="1"/>
</dbReference>
<evidence type="ECO:0000259" key="9">
    <source>
        <dbReference type="PROSITE" id="PS50111"/>
    </source>
</evidence>
<evidence type="ECO:0008006" key="13">
    <source>
        <dbReference type="Google" id="ProtNLM"/>
    </source>
</evidence>
<dbReference type="SUPFAM" id="SSF58104">
    <property type="entry name" value="Methyl-accepting chemotaxis protein (MCP) signaling domain"/>
    <property type="match status" value="2"/>
</dbReference>
<accession>W0DZ03</accession>
<evidence type="ECO:0000259" key="10">
    <source>
        <dbReference type="PROSITE" id="PS50885"/>
    </source>
</evidence>
<dbReference type="Gene3D" id="1.20.120.1530">
    <property type="match status" value="2"/>
</dbReference>
<comment type="subcellular location">
    <subcellularLocation>
        <location evidence="1">Membrane</location>
    </subcellularLocation>
</comment>
<dbReference type="InterPro" id="IPR024478">
    <property type="entry name" value="HlyB_4HB_MCP"/>
</dbReference>